<dbReference type="Pfam" id="PF00072">
    <property type="entry name" value="Response_reg"/>
    <property type="match status" value="1"/>
</dbReference>
<evidence type="ECO:0000259" key="2">
    <source>
        <dbReference type="PROSITE" id="PS50110"/>
    </source>
</evidence>
<comment type="caution">
    <text evidence="3">The sequence shown here is derived from an EMBL/GenBank/DDBJ whole genome shotgun (WGS) entry which is preliminary data.</text>
</comment>
<proteinExistence type="predicted"/>
<dbReference type="SUPFAM" id="SSF52172">
    <property type="entry name" value="CheY-like"/>
    <property type="match status" value="1"/>
</dbReference>
<dbReference type="InterPro" id="IPR001789">
    <property type="entry name" value="Sig_transdc_resp-reg_receiver"/>
</dbReference>
<feature type="modified residue" description="4-aspartylphosphate" evidence="1">
    <location>
        <position position="58"/>
    </location>
</feature>
<evidence type="ECO:0000313" key="4">
    <source>
        <dbReference type="Proteomes" id="UP000233398"/>
    </source>
</evidence>
<dbReference type="InterPro" id="IPR052048">
    <property type="entry name" value="ST_Response_Regulator"/>
</dbReference>
<evidence type="ECO:0000313" key="3">
    <source>
        <dbReference type="EMBL" id="PKD44517.1"/>
    </source>
</evidence>
<feature type="domain" description="Response regulatory" evidence="2">
    <location>
        <begin position="7"/>
        <end position="123"/>
    </location>
</feature>
<dbReference type="OrthoDB" id="9796457at2"/>
<dbReference type="PANTHER" id="PTHR43228:SF6">
    <property type="entry name" value="RESPONSE REGULATOR RECEIVER"/>
    <property type="match status" value="1"/>
</dbReference>
<dbReference type="PANTHER" id="PTHR43228">
    <property type="entry name" value="TWO-COMPONENT RESPONSE REGULATOR"/>
    <property type="match status" value="1"/>
</dbReference>
<dbReference type="PROSITE" id="PS50110">
    <property type="entry name" value="RESPONSE_REGULATORY"/>
    <property type="match status" value="1"/>
</dbReference>
<keyword evidence="1" id="KW-0597">Phosphoprotein</keyword>
<name>A0A2N0VK04_9BACT</name>
<dbReference type="GO" id="GO:0000160">
    <property type="term" value="P:phosphorelay signal transduction system"/>
    <property type="evidence" value="ECO:0007669"/>
    <property type="project" value="InterPro"/>
</dbReference>
<dbReference type="RefSeq" id="WP_101071808.1">
    <property type="nucleotide sequence ID" value="NZ_PISP01000001.1"/>
</dbReference>
<gene>
    <name evidence="3" type="ORF">CWD77_03360</name>
</gene>
<dbReference type="AlphaFoldDB" id="A0A2N0VK04"/>
<dbReference type="SMART" id="SM00448">
    <property type="entry name" value="REC"/>
    <property type="match status" value="1"/>
</dbReference>
<dbReference type="InterPro" id="IPR011006">
    <property type="entry name" value="CheY-like_superfamily"/>
</dbReference>
<dbReference type="Proteomes" id="UP000233398">
    <property type="component" value="Unassembled WGS sequence"/>
</dbReference>
<organism evidence="3 4">
    <name type="scientific">Rhodohalobacter barkolensis</name>
    <dbReference type="NCBI Taxonomy" id="2053187"/>
    <lineage>
        <taxon>Bacteria</taxon>
        <taxon>Pseudomonadati</taxon>
        <taxon>Balneolota</taxon>
        <taxon>Balneolia</taxon>
        <taxon>Balneolales</taxon>
        <taxon>Balneolaceae</taxon>
        <taxon>Rhodohalobacter</taxon>
    </lineage>
</organism>
<keyword evidence="4" id="KW-1185">Reference proteome</keyword>
<dbReference type="Gene3D" id="3.40.50.2300">
    <property type="match status" value="1"/>
</dbReference>
<protein>
    <submittedName>
        <fullName evidence="3">Response regulator</fullName>
    </submittedName>
</protein>
<accession>A0A2N0VK04</accession>
<evidence type="ECO:0000256" key="1">
    <source>
        <dbReference type="PROSITE-ProRule" id="PRU00169"/>
    </source>
</evidence>
<reference evidence="3 4" key="1">
    <citation type="submission" date="2017-11" db="EMBL/GenBank/DDBJ databases">
        <title>Rhodohalobacter 15182 sp. nov., isolated from a salt lake.</title>
        <authorList>
            <person name="Han S."/>
        </authorList>
    </citation>
    <scope>NUCLEOTIDE SEQUENCE [LARGE SCALE GENOMIC DNA]</scope>
    <source>
        <strain evidence="3 4">15182</strain>
    </source>
</reference>
<sequence length="125" mass="13894">MEKDTKKILLVEDDGVQQVIMERFINKLGHTVLATVSEGVAAVESALKLKGVDLIIMDIKLGDELDGIDAMKEIRKKSDVKVIYITGNTDEITKNRASETKHEAFIPKPITPENLERAISEAFKT</sequence>
<dbReference type="EMBL" id="PISP01000001">
    <property type="protein sequence ID" value="PKD44517.1"/>
    <property type="molecule type" value="Genomic_DNA"/>
</dbReference>